<dbReference type="RefSeq" id="XP_003034164.1">
    <property type="nucleotide sequence ID" value="XM_003034118.1"/>
</dbReference>
<proteinExistence type="predicted"/>
<protein>
    <recommendedName>
        <fullName evidence="3">F-box domain-containing protein</fullName>
    </recommendedName>
</protein>
<keyword evidence="2" id="KW-1185">Reference proteome</keyword>
<dbReference type="VEuPathDB" id="FungiDB:SCHCODRAFT_02663841"/>
<name>D8PYH4_SCHCM</name>
<evidence type="ECO:0000313" key="2">
    <source>
        <dbReference type="Proteomes" id="UP000007431"/>
    </source>
</evidence>
<evidence type="ECO:0008006" key="3">
    <source>
        <dbReference type="Google" id="ProtNLM"/>
    </source>
</evidence>
<dbReference type="HOGENOM" id="CLU_529082_0_0_1"/>
<evidence type="ECO:0000313" key="1">
    <source>
        <dbReference type="EMBL" id="EFI99261.1"/>
    </source>
</evidence>
<dbReference type="EMBL" id="GL377304">
    <property type="protein sequence ID" value="EFI99261.1"/>
    <property type="molecule type" value="Genomic_DNA"/>
</dbReference>
<accession>D8PYH4</accession>
<dbReference type="GeneID" id="9592320"/>
<gene>
    <name evidence="1" type="ORF">SCHCODRAFT_106379</name>
</gene>
<dbReference type="AlphaFoldDB" id="D8PYH4"/>
<dbReference type="OrthoDB" id="3365698at2759"/>
<dbReference type="InParanoid" id="D8PYH4"/>
<feature type="non-terminal residue" evidence="1">
    <location>
        <position position="515"/>
    </location>
</feature>
<dbReference type="KEGG" id="scm:SCHCO_02663841"/>
<reference evidence="1 2" key="1">
    <citation type="journal article" date="2010" name="Nat. Biotechnol.">
        <title>Genome sequence of the model mushroom Schizophyllum commune.</title>
        <authorList>
            <person name="Ohm R.A."/>
            <person name="de Jong J.F."/>
            <person name="Lugones L.G."/>
            <person name="Aerts A."/>
            <person name="Kothe E."/>
            <person name="Stajich J.E."/>
            <person name="de Vries R.P."/>
            <person name="Record E."/>
            <person name="Levasseur A."/>
            <person name="Baker S.E."/>
            <person name="Bartholomew K.A."/>
            <person name="Coutinho P.M."/>
            <person name="Erdmann S."/>
            <person name="Fowler T.J."/>
            <person name="Gathman A.C."/>
            <person name="Lombard V."/>
            <person name="Henrissat B."/>
            <person name="Knabe N."/>
            <person name="Kuees U."/>
            <person name="Lilly W.W."/>
            <person name="Lindquist E."/>
            <person name="Lucas S."/>
            <person name="Magnuson J.K."/>
            <person name="Piumi F."/>
            <person name="Raudaskoski M."/>
            <person name="Salamov A."/>
            <person name="Schmutz J."/>
            <person name="Schwarze F.W.M.R."/>
            <person name="vanKuyk P.A."/>
            <person name="Horton J.S."/>
            <person name="Grigoriev I.V."/>
            <person name="Woesten H.A.B."/>
        </authorList>
    </citation>
    <scope>NUCLEOTIDE SEQUENCE [LARGE SCALE GENOMIC DNA]</scope>
    <source>
        <strain evidence="2">H4-8 / FGSC 9210</strain>
    </source>
</reference>
<dbReference type="Proteomes" id="UP000007431">
    <property type="component" value="Unassembled WGS sequence"/>
</dbReference>
<sequence>MALYRAGHTPDGEREQALRASTLLLCTHAARCADALSMLSAYKQALAQQISLNRAMLAPIRRLPMEVLSLVFDALIQGDDPFHAPATLSRTVMKVCRMWLTTATSMGGVWRFLDIREVDTLCERDWSLVRRHADLALSRPLRMRWSHCYCPWRLRLILEAYRERWEYLELTDSWDGCSPVTVPPIMLPRLECVRLRLHGRSRPRVLQFIDIAPCLRDVAVEALLSYGDNSDSNEEVLPFFPCFASPAPRLTHLTLFLSLPPLLSTIRSLLLDCAESLVVFSMSSGVDWDCPDPLLAPICMRHLQKMDLGWEACELTWTMEVPSLTSLTLRNIIVEDDSAALEDLVANPFDIVLWLFRTPEQGPRLTYIKLERVDPGLPRTIGKFVRMAEMLTELKHLVLDDSHNRPRSQITYNDLLRHLECCKQSVKLLPRLQTLEVLLGSQGADIDTFVDLDALLECRRQDHLCDTLSIAWLDTLVSDIPLDFLLASYMHGTVIRHVGATYPQNSFPQRTLLQV</sequence>
<organism evidence="2">
    <name type="scientific">Schizophyllum commune (strain H4-8 / FGSC 9210)</name>
    <name type="common">Split gill fungus</name>
    <dbReference type="NCBI Taxonomy" id="578458"/>
    <lineage>
        <taxon>Eukaryota</taxon>
        <taxon>Fungi</taxon>
        <taxon>Dikarya</taxon>
        <taxon>Basidiomycota</taxon>
        <taxon>Agaricomycotina</taxon>
        <taxon>Agaricomycetes</taxon>
        <taxon>Agaricomycetidae</taxon>
        <taxon>Agaricales</taxon>
        <taxon>Schizophyllaceae</taxon>
        <taxon>Schizophyllum</taxon>
    </lineage>
</organism>